<dbReference type="GO" id="GO:0019254">
    <property type="term" value="P:carnitine metabolic process, CoA-linked"/>
    <property type="evidence" value="ECO:0007669"/>
    <property type="project" value="TreeGrafter"/>
</dbReference>
<dbReference type="Proteomes" id="UP001108240">
    <property type="component" value="Unplaced"/>
</dbReference>
<keyword evidence="14" id="KW-0472">Membrane</keyword>
<evidence type="ECO:0000256" key="12">
    <source>
        <dbReference type="ARBA" id="ARBA00023098"/>
    </source>
</evidence>
<organism evidence="38 39">
    <name type="scientific">Cyprinus carpio carpio</name>
    <dbReference type="NCBI Taxonomy" id="630221"/>
    <lineage>
        <taxon>Eukaryota</taxon>
        <taxon>Metazoa</taxon>
        <taxon>Chordata</taxon>
        <taxon>Craniata</taxon>
        <taxon>Vertebrata</taxon>
        <taxon>Euteleostomi</taxon>
        <taxon>Actinopterygii</taxon>
        <taxon>Neopterygii</taxon>
        <taxon>Teleostei</taxon>
        <taxon>Ostariophysi</taxon>
        <taxon>Cypriniformes</taxon>
        <taxon>Cyprinidae</taxon>
        <taxon>Cyprininae</taxon>
        <taxon>Cyprinus</taxon>
    </lineage>
</organism>
<dbReference type="Pfam" id="PF00755">
    <property type="entry name" value="Carn_acyltransf"/>
    <property type="match status" value="1"/>
</dbReference>
<dbReference type="FunFam" id="3.30.559.70:FF:000002">
    <property type="entry name" value="Carnitine O-acetyltransferase"/>
    <property type="match status" value="1"/>
</dbReference>
<name>A0A8C1H4F3_CYPCA</name>
<dbReference type="InterPro" id="IPR000542">
    <property type="entry name" value="Carn_acyl_trans"/>
</dbReference>
<evidence type="ECO:0000256" key="20">
    <source>
        <dbReference type="ARBA" id="ARBA00050860"/>
    </source>
</evidence>
<dbReference type="GO" id="GO:0005743">
    <property type="term" value="C:mitochondrial inner membrane"/>
    <property type="evidence" value="ECO:0007669"/>
    <property type="project" value="UniProtKB-SubCell"/>
</dbReference>
<dbReference type="GO" id="GO:0004092">
    <property type="term" value="F:carnitine O-acetyltransferase activity"/>
    <property type="evidence" value="ECO:0007669"/>
    <property type="project" value="UniProtKB-EC"/>
</dbReference>
<evidence type="ECO:0000256" key="11">
    <source>
        <dbReference type="ARBA" id="ARBA00022990"/>
    </source>
</evidence>
<dbReference type="GO" id="GO:0006631">
    <property type="term" value="P:fatty acid metabolic process"/>
    <property type="evidence" value="ECO:0007669"/>
    <property type="project" value="UniProtKB-KW"/>
</dbReference>
<dbReference type="Gene3D" id="3.30.559.70">
    <property type="entry name" value="Choline/Carnitine o-acyltransferase, domain 2"/>
    <property type="match status" value="1"/>
</dbReference>
<keyword evidence="9" id="KW-0256">Endoplasmic reticulum</keyword>
<comment type="catalytic activity">
    <reaction evidence="20">
        <text>3-hydroxybutanoyl-CoA + (R)-carnitine = O-3-hydroxybutanoyl-(R)-carnitine + CoA</text>
        <dbReference type="Rhea" id="RHEA:45000"/>
        <dbReference type="ChEBI" id="CHEBI:16347"/>
        <dbReference type="ChEBI" id="CHEBI:57287"/>
        <dbReference type="ChEBI" id="CHEBI:78611"/>
        <dbReference type="ChEBI" id="CHEBI:84842"/>
    </reaction>
    <physiologicalReaction direction="left-to-right" evidence="20">
        <dbReference type="Rhea" id="RHEA:45001"/>
    </physiologicalReaction>
</comment>
<evidence type="ECO:0000256" key="27">
    <source>
        <dbReference type="ARBA" id="ARBA00052310"/>
    </source>
</evidence>
<evidence type="ECO:0000256" key="8">
    <source>
        <dbReference type="ARBA" id="ARBA00022792"/>
    </source>
</evidence>
<evidence type="ECO:0000256" key="4">
    <source>
        <dbReference type="ARBA" id="ARBA00005232"/>
    </source>
</evidence>
<dbReference type="Ensembl" id="ENSCCRT00000025218.2">
    <property type="protein sequence ID" value="ENSCCRP00000023226.2"/>
    <property type="gene ID" value="ENSCCRG00000010184.2"/>
</dbReference>
<reference evidence="38" key="2">
    <citation type="submission" date="2025-09" db="UniProtKB">
        <authorList>
            <consortium name="Ensembl"/>
        </authorList>
    </citation>
    <scope>IDENTIFICATION</scope>
</reference>
<comment type="catalytic activity">
    <reaction evidence="26">
        <text>hexanoyl-CoA + (R)-carnitine = O-hexanoyl-(R)-carnitine + CoA</text>
        <dbReference type="Rhea" id="RHEA:44972"/>
        <dbReference type="ChEBI" id="CHEBI:16347"/>
        <dbReference type="ChEBI" id="CHEBI:57287"/>
        <dbReference type="ChEBI" id="CHEBI:62620"/>
        <dbReference type="ChEBI" id="CHEBI:84834"/>
    </reaction>
    <physiologicalReaction direction="left-to-right" evidence="26">
        <dbReference type="Rhea" id="RHEA:44973"/>
    </physiologicalReaction>
</comment>
<dbReference type="PANTHER" id="PTHR22589">
    <property type="entry name" value="CARNITINE O-ACYLTRANSFERASE"/>
    <property type="match status" value="1"/>
</dbReference>
<evidence type="ECO:0000256" key="18">
    <source>
        <dbReference type="ARBA" id="ARBA00050207"/>
    </source>
</evidence>
<comment type="catalytic activity">
    <reaction evidence="29">
        <text>propanoyl-CoA + (R)-carnitine = O-propanoyl-(R)-carnitine + CoA</text>
        <dbReference type="Rhea" id="RHEA:44976"/>
        <dbReference type="ChEBI" id="CHEBI:16347"/>
        <dbReference type="ChEBI" id="CHEBI:53210"/>
        <dbReference type="ChEBI" id="CHEBI:57287"/>
        <dbReference type="ChEBI" id="CHEBI:57392"/>
    </reaction>
    <physiologicalReaction direction="left-to-right" evidence="29">
        <dbReference type="Rhea" id="RHEA:44977"/>
    </physiologicalReaction>
</comment>
<dbReference type="AlphaFoldDB" id="A0A8C1H4F3"/>
<comment type="similarity">
    <text evidence="4 36">Belongs to the carnitine/choline acetyltransferase family.</text>
</comment>
<evidence type="ECO:0000256" key="6">
    <source>
        <dbReference type="ARBA" id="ARBA00022448"/>
    </source>
</evidence>
<keyword evidence="13" id="KW-0496">Mitochondrion</keyword>
<evidence type="ECO:0000256" key="29">
    <source>
        <dbReference type="ARBA" id="ARBA00053012"/>
    </source>
</evidence>
<evidence type="ECO:0000256" key="5">
    <source>
        <dbReference type="ARBA" id="ARBA00011245"/>
    </source>
</evidence>
<evidence type="ECO:0000256" key="32">
    <source>
        <dbReference type="ARBA" id="ARBA00066910"/>
    </source>
</evidence>
<comment type="catalytic activity">
    <reaction evidence="17">
        <text>decanoyl-CoA + (R)-carnitine = O-decanoyl-(R)-carnitine + CoA</text>
        <dbReference type="Rhea" id="RHEA:44828"/>
        <dbReference type="ChEBI" id="CHEBI:16347"/>
        <dbReference type="ChEBI" id="CHEBI:28717"/>
        <dbReference type="ChEBI" id="CHEBI:57287"/>
        <dbReference type="ChEBI" id="CHEBI:61430"/>
    </reaction>
    <physiologicalReaction direction="left-to-right" evidence="17">
        <dbReference type="Rhea" id="RHEA:44829"/>
    </physiologicalReaction>
</comment>
<evidence type="ECO:0000256" key="9">
    <source>
        <dbReference type="ARBA" id="ARBA00022824"/>
    </source>
</evidence>
<dbReference type="SUPFAM" id="SSF52777">
    <property type="entry name" value="CoA-dependent acyltransferases"/>
    <property type="match status" value="2"/>
</dbReference>
<sequence length="631" mass="71825">MLCVLTRTATRTGLVKPCRLLSPLPVVQISERPLVHQESLPKLPVPPLQQTCSRYLASLEPLISAEEMTHTRELMDEFLRPGGIGERLQKSLERRARKTENWLSDWWMQWSYLDSRMPVAMYTSPGVVLPKMHLQDRQGQMRFAAKLIAGVLDFKSMIDSHTLPVEYLGGKPLCMDQYYQVLSSCRIPGPKRDTVVNYAVGKTPPTHITVVHNFQFFVLDVYNSDGSPLTVDQLYVQLEKIWNSSLQSNKEPVGILTSNHRNTWGKAYNNLIKDKTNKESVRAIQKSIFTVCLDAPKPRVSDEMYFNKVAAQMLHGGGSRWNSGNRWFDKTLQFIIGEDGSCGLTYEHAPAEGPPIVFLVDHVVDYMKRSEMVRTPMIPLAMPQKLRFNITPEIKKDIEKAKQNMNIMVNDLDVRVLNFTHYGRKFPRSHKMSPDAFIQMALQLAYYRMYQTCCPTYESASLRMFKLGRTEAIRSTTTESLQFTKAMDDPSKQVQSEKAALLEEAIKVHRKHTHMAIHGQGIERHMLGLRMIAIEDLTSLPDIFMDTSFAVASHFNLYTSQVGSKTDCVMCLGPMVPDGYGICYNPMDDHINFAVTAFNSCEETNATRLSQFLEDSLLDMKTLLEQVSKTQ</sequence>
<comment type="catalytic activity">
    <reaction evidence="22">
        <text>octanoyl-CoA + (R)-carnitine = O-octanoyl-(R)-carnitine + CoA</text>
        <dbReference type="Rhea" id="RHEA:17177"/>
        <dbReference type="ChEBI" id="CHEBI:16347"/>
        <dbReference type="ChEBI" id="CHEBI:18102"/>
        <dbReference type="ChEBI" id="CHEBI:57287"/>
        <dbReference type="ChEBI" id="CHEBI:57386"/>
        <dbReference type="EC" id="2.3.1.137"/>
    </reaction>
    <physiologicalReaction direction="left-to-right" evidence="22">
        <dbReference type="Rhea" id="RHEA:17178"/>
    </physiologicalReaction>
</comment>
<dbReference type="PROSITE" id="PS00440">
    <property type="entry name" value="ACYLTRANSF_C_2"/>
    <property type="match status" value="1"/>
</dbReference>
<accession>A0A8C1H4F3</accession>
<keyword evidence="6" id="KW-0813">Transport</keyword>
<keyword evidence="7 36" id="KW-0808">Transferase</keyword>
<evidence type="ECO:0000256" key="15">
    <source>
        <dbReference type="ARBA" id="ARBA00023140"/>
    </source>
</evidence>
<evidence type="ECO:0000256" key="34">
    <source>
        <dbReference type="ARBA" id="ARBA00079830"/>
    </source>
</evidence>
<evidence type="ECO:0000256" key="31">
    <source>
        <dbReference type="ARBA" id="ARBA00066418"/>
    </source>
</evidence>
<dbReference type="InterPro" id="IPR039551">
    <property type="entry name" value="Cho/carn_acyl_trans"/>
</dbReference>
<evidence type="ECO:0000256" key="2">
    <source>
        <dbReference type="ARBA" id="ARBA00004275"/>
    </source>
</evidence>
<evidence type="ECO:0000256" key="17">
    <source>
        <dbReference type="ARBA" id="ARBA00050133"/>
    </source>
</evidence>
<evidence type="ECO:0000256" key="14">
    <source>
        <dbReference type="ARBA" id="ARBA00023136"/>
    </source>
</evidence>
<comment type="catalytic activity">
    <reaction evidence="27">
        <text>(R)-carnitine + acetyl-CoA = O-acetyl-(R)-carnitine + CoA</text>
        <dbReference type="Rhea" id="RHEA:21136"/>
        <dbReference type="ChEBI" id="CHEBI:16347"/>
        <dbReference type="ChEBI" id="CHEBI:57287"/>
        <dbReference type="ChEBI" id="CHEBI:57288"/>
        <dbReference type="ChEBI" id="CHEBI:57589"/>
        <dbReference type="EC" id="2.3.1.7"/>
    </reaction>
    <physiologicalReaction direction="left-to-right" evidence="27">
        <dbReference type="Rhea" id="RHEA:21137"/>
    </physiologicalReaction>
</comment>
<dbReference type="EC" id="2.3.1.137" evidence="31"/>
<keyword evidence="11" id="KW-0007">Acetylation</keyword>
<dbReference type="InterPro" id="IPR023213">
    <property type="entry name" value="CAT-like_dom_sf"/>
</dbReference>
<evidence type="ECO:0000256" key="21">
    <source>
        <dbReference type="ARBA" id="ARBA00051087"/>
    </source>
</evidence>
<keyword evidence="15" id="KW-0576">Peroxisome</keyword>
<evidence type="ECO:0000256" key="16">
    <source>
        <dbReference type="ARBA" id="ARBA00023315"/>
    </source>
</evidence>
<keyword evidence="39" id="KW-1185">Reference proteome</keyword>
<evidence type="ECO:0000256" key="26">
    <source>
        <dbReference type="ARBA" id="ARBA00051962"/>
    </source>
</evidence>
<comment type="catalytic activity">
    <reaction evidence="24">
        <text>3-methylbutanoyl-CoA + (R)-carnitine = O-3-methylbutanoyl-(R)-carnitine + CoA</text>
        <dbReference type="Rhea" id="RHEA:44984"/>
        <dbReference type="ChEBI" id="CHEBI:16347"/>
        <dbReference type="ChEBI" id="CHEBI:57287"/>
        <dbReference type="ChEBI" id="CHEBI:57345"/>
        <dbReference type="ChEBI" id="CHEBI:70819"/>
    </reaction>
    <physiologicalReaction direction="left-to-right" evidence="24">
        <dbReference type="Rhea" id="RHEA:44985"/>
    </physiologicalReaction>
</comment>
<evidence type="ECO:0000256" key="7">
    <source>
        <dbReference type="ARBA" id="ARBA00022679"/>
    </source>
</evidence>
<feature type="active site" description="Proton acceptor" evidence="35">
    <location>
        <position position="348"/>
    </location>
</feature>
<evidence type="ECO:0000256" key="23">
    <source>
        <dbReference type="ARBA" id="ARBA00051534"/>
    </source>
</evidence>
<evidence type="ECO:0000256" key="3">
    <source>
        <dbReference type="ARBA" id="ARBA00004443"/>
    </source>
</evidence>
<protein>
    <recommendedName>
        <fullName evidence="33">Carnitine O-acetyltransferase</fullName>
        <ecNumber evidence="31">2.3.1.137</ecNumber>
        <ecNumber evidence="32">2.3.1.7</ecNumber>
    </recommendedName>
    <alternativeName>
        <fullName evidence="34">Carnitine acetyltransferase</fullName>
    </alternativeName>
</protein>
<feature type="domain" description="Choline/carnitine acyltransferase" evidence="37">
    <location>
        <begin position="43"/>
        <end position="614"/>
    </location>
</feature>
<comment type="catalytic activity">
    <reaction evidence="18">
        <text>2-methylbutanoyl-CoA + (R)-carnitine = O-2-methylbutanoyl-(R)-carnitine + CoA</text>
        <dbReference type="Rhea" id="RHEA:44992"/>
        <dbReference type="ChEBI" id="CHEBI:16347"/>
        <dbReference type="ChEBI" id="CHEBI:57287"/>
        <dbReference type="ChEBI" id="CHEBI:57336"/>
        <dbReference type="ChEBI" id="CHEBI:84840"/>
    </reaction>
    <physiologicalReaction direction="left-to-right" evidence="18">
        <dbReference type="Rhea" id="RHEA:44993"/>
    </physiologicalReaction>
</comment>
<keyword evidence="16 36" id="KW-0012">Acyltransferase</keyword>
<dbReference type="InterPro" id="IPR042231">
    <property type="entry name" value="Cho/carn_acyl_trans_2"/>
</dbReference>
<evidence type="ECO:0000313" key="39">
    <source>
        <dbReference type="Proteomes" id="UP001108240"/>
    </source>
</evidence>
<dbReference type="GeneTree" id="ENSGT01150000286917"/>
<dbReference type="Gene3D" id="3.30.559.10">
    <property type="entry name" value="Chloramphenicol acetyltransferase-like domain"/>
    <property type="match status" value="1"/>
</dbReference>
<evidence type="ECO:0000256" key="10">
    <source>
        <dbReference type="ARBA" id="ARBA00022832"/>
    </source>
</evidence>
<evidence type="ECO:0000256" key="13">
    <source>
        <dbReference type="ARBA" id="ARBA00023128"/>
    </source>
</evidence>
<evidence type="ECO:0000256" key="25">
    <source>
        <dbReference type="ARBA" id="ARBA00051955"/>
    </source>
</evidence>
<evidence type="ECO:0000256" key="36">
    <source>
        <dbReference type="RuleBase" id="RU003801"/>
    </source>
</evidence>
<comment type="catalytic activity">
    <reaction evidence="19">
        <text>butanoyl-CoA + (R)-carnitine = O-butanoyl-(R)-carnitine + CoA</text>
        <dbReference type="Rhea" id="RHEA:44980"/>
        <dbReference type="ChEBI" id="CHEBI:16347"/>
        <dbReference type="ChEBI" id="CHEBI:21949"/>
        <dbReference type="ChEBI" id="CHEBI:57287"/>
        <dbReference type="ChEBI" id="CHEBI:57371"/>
    </reaction>
    <physiologicalReaction direction="left-to-right" evidence="19">
        <dbReference type="Rhea" id="RHEA:44981"/>
    </physiologicalReaction>
</comment>
<dbReference type="EC" id="2.3.1.7" evidence="32"/>
<evidence type="ECO:0000256" key="33">
    <source>
        <dbReference type="ARBA" id="ARBA00074976"/>
    </source>
</evidence>
<evidence type="ECO:0000256" key="19">
    <source>
        <dbReference type="ARBA" id="ARBA00050851"/>
    </source>
</evidence>
<evidence type="ECO:0000313" key="38">
    <source>
        <dbReference type="Ensembl" id="ENSCCRP00000023226.2"/>
    </source>
</evidence>
<proteinExistence type="inferred from homology"/>
<keyword evidence="8" id="KW-0999">Mitochondrion inner membrane</keyword>
<dbReference type="GO" id="GO:0005777">
    <property type="term" value="C:peroxisome"/>
    <property type="evidence" value="ECO:0007669"/>
    <property type="project" value="UniProtKB-SubCell"/>
</dbReference>
<keyword evidence="10" id="KW-0276">Fatty acid metabolism</keyword>
<dbReference type="GO" id="GO:0005783">
    <property type="term" value="C:endoplasmic reticulum"/>
    <property type="evidence" value="ECO:0007669"/>
    <property type="project" value="UniProtKB-SubCell"/>
</dbReference>
<reference evidence="38" key="1">
    <citation type="submission" date="2025-08" db="UniProtKB">
        <authorList>
            <consortium name="Ensembl"/>
        </authorList>
    </citation>
    <scope>IDENTIFICATION</scope>
</reference>
<comment type="subcellular location">
    <subcellularLocation>
        <location evidence="1">Endoplasmic reticulum</location>
    </subcellularLocation>
    <subcellularLocation>
        <location evidence="3">Mitochondrion inner membrane</location>
        <topology evidence="3">Peripheral membrane protein</topology>
        <orientation evidence="3">Matrix side</orientation>
    </subcellularLocation>
    <subcellularLocation>
        <location evidence="2">Peroxisome</location>
    </subcellularLocation>
</comment>
<evidence type="ECO:0000256" key="22">
    <source>
        <dbReference type="ARBA" id="ARBA00051518"/>
    </source>
</evidence>
<comment type="catalytic activity">
    <reaction evidence="25">
        <text>2-methylpropanoyl-CoA + (R)-carnitine = O-isobutanoyl-(R)-carnitine + CoA</text>
        <dbReference type="Rhea" id="RHEA:44988"/>
        <dbReference type="ChEBI" id="CHEBI:16347"/>
        <dbReference type="ChEBI" id="CHEBI:57287"/>
        <dbReference type="ChEBI" id="CHEBI:57338"/>
        <dbReference type="ChEBI" id="CHEBI:84838"/>
    </reaction>
    <physiologicalReaction direction="left-to-right" evidence="25">
        <dbReference type="Rhea" id="RHEA:44989"/>
    </physiologicalReaction>
</comment>
<evidence type="ECO:0000256" key="1">
    <source>
        <dbReference type="ARBA" id="ARBA00004240"/>
    </source>
</evidence>
<comment type="catalytic activity">
    <reaction evidence="28">
        <text>acetoacetyl-CoA + (R)-carnitine = O-3-oxobutanoyl-(R)-carnitine + CoA</text>
        <dbReference type="Rhea" id="RHEA:44996"/>
        <dbReference type="ChEBI" id="CHEBI:16347"/>
        <dbReference type="ChEBI" id="CHEBI:57286"/>
        <dbReference type="ChEBI" id="CHEBI:57287"/>
        <dbReference type="ChEBI" id="CHEBI:84841"/>
    </reaction>
    <physiologicalReaction direction="left-to-right" evidence="28">
        <dbReference type="Rhea" id="RHEA:44997"/>
    </physiologicalReaction>
</comment>
<dbReference type="FunFam" id="3.30.559.10:FF:000001">
    <property type="entry name" value="Carnitine O-acetyltransferase"/>
    <property type="match status" value="1"/>
</dbReference>
<evidence type="ECO:0000256" key="30">
    <source>
        <dbReference type="ARBA" id="ARBA00058613"/>
    </source>
</evidence>
<comment type="catalytic activity">
    <reaction evidence="23">
        <text>2,6-dimethylheptanoyl-CoA + (R)-carnitine = O-2,6-dimethylheptanoyl-(R)-carnitine + CoA</text>
        <dbReference type="Rhea" id="RHEA:45004"/>
        <dbReference type="ChEBI" id="CHEBI:16347"/>
        <dbReference type="ChEBI" id="CHEBI:57287"/>
        <dbReference type="ChEBI" id="CHEBI:84843"/>
        <dbReference type="ChEBI" id="CHEBI:84847"/>
    </reaction>
    <physiologicalReaction direction="left-to-right" evidence="23">
        <dbReference type="Rhea" id="RHEA:45005"/>
    </physiologicalReaction>
</comment>
<evidence type="ECO:0000256" key="28">
    <source>
        <dbReference type="ARBA" id="ARBA00052568"/>
    </source>
</evidence>
<keyword evidence="12" id="KW-0443">Lipid metabolism</keyword>
<evidence type="ECO:0000256" key="35">
    <source>
        <dbReference type="PIRSR" id="PIRSR600542-1"/>
    </source>
</evidence>
<evidence type="ECO:0000256" key="24">
    <source>
        <dbReference type="ARBA" id="ARBA00051554"/>
    </source>
</evidence>
<evidence type="ECO:0000259" key="37">
    <source>
        <dbReference type="Pfam" id="PF00755"/>
    </source>
</evidence>
<dbReference type="GO" id="GO:0008458">
    <property type="term" value="F:carnitine O-octanoyltransferase activity"/>
    <property type="evidence" value="ECO:0007669"/>
    <property type="project" value="UniProtKB-EC"/>
</dbReference>
<comment type="catalytic activity">
    <reaction evidence="21">
        <text>4,8-dimethylnonanoyl-CoA + (R)-carnitine = O-4,8-dimethylnonanoyl-(R)-carnitine + CoA</text>
        <dbReference type="Rhea" id="RHEA:44860"/>
        <dbReference type="ChEBI" id="CHEBI:16347"/>
        <dbReference type="ChEBI" id="CHEBI:57287"/>
        <dbReference type="ChEBI" id="CHEBI:77061"/>
        <dbReference type="ChEBI" id="CHEBI:84654"/>
    </reaction>
    <physiologicalReaction direction="left-to-right" evidence="21">
        <dbReference type="Rhea" id="RHEA:44861"/>
    </physiologicalReaction>
</comment>
<comment type="function">
    <text evidence="30">Catalyzes the reversible transfer of acyl groups from carnitine to coenzyme A (CoA) and regulates the acyl-CoA/CoA ratio. Also plays a crucial role in the transport of fatty acids for beta-oxidation. Responsible for the synthesis of short- and branched-chain acylcarnitines. Active towards some branched-chain amino acid oxidation pathway (BCAAO) intermediates. Trans-2-enoyl-CoAs and 2-methylacyl-CoAs are poor substrates.</text>
</comment>
<dbReference type="PANTHER" id="PTHR22589:SF50">
    <property type="entry name" value="CARNITINE O-ACETYLTRANSFERASE"/>
    <property type="match status" value="1"/>
</dbReference>
<comment type="subunit">
    <text evidence="5">Monomer.</text>
</comment>